<evidence type="ECO:0000259" key="7">
    <source>
        <dbReference type="PROSITE" id="PS50885"/>
    </source>
</evidence>
<feature type="transmembrane region" description="Helical" evidence="5">
    <location>
        <begin position="527"/>
        <end position="550"/>
    </location>
</feature>
<keyword evidence="9" id="KW-1185">Reference proteome</keyword>
<evidence type="ECO:0000256" key="5">
    <source>
        <dbReference type="SAM" id="Phobius"/>
    </source>
</evidence>
<dbReference type="SMART" id="SM00304">
    <property type="entry name" value="HAMP"/>
    <property type="match status" value="1"/>
</dbReference>
<keyword evidence="5" id="KW-1133">Transmembrane helix</keyword>
<evidence type="ECO:0000256" key="2">
    <source>
        <dbReference type="ARBA" id="ARBA00005381"/>
    </source>
</evidence>
<dbReference type="RefSeq" id="WP_379236961.1">
    <property type="nucleotide sequence ID" value="NZ_JBHSTE010000006.1"/>
</dbReference>
<comment type="similarity">
    <text evidence="2">Belongs to the adenylyl cyclase class-3 family.</text>
</comment>
<proteinExistence type="inferred from homology"/>
<comment type="caution">
    <text evidence="8">The sequence shown here is derived from an EMBL/GenBank/DDBJ whole genome shotgun (WGS) entry which is preliminary data.</text>
</comment>
<dbReference type="InterPro" id="IPR003660">
    <property type="entry name" value="HAMP_dom"/>
</dbReference>
<keyword evidence="3" id="KW-1003">Cell membrane</keyword>
<dbReference type="PANTHER" id="PTHR43081:SF1">
    <property type="entry name" value="ADENYLATE CYCLASE, TERMINAL-DIFFERENTIATION SPECIFIC"/>
    <property type="match status" value="1"/>
</dbReference>
<dbReference type="CDD" id="cd07302">
    <property type="entry name" value="CHD"/>
    <property type="match status" value="1"/>
</dbReference>
<name>A0ABW1VAB4_9BACL</name>
<dbReference type="InterPro" id="IPR001054">
    <property type="entry name" value="A/G_cyclase"/>
</dbReference>
<dbReference type="InterPro" id="IPR050697">
    <property type="entry name" value="Adenylyl/Guanylyl_Cyclase_3/4"/>
</dbReference>
<dbReference type="Gene3D" id="6.10.340.10">
    <property type="match status" value="1"/>
</dbReference>
<feature type="domain" description="HAMP" evidence="7">
    <location>
        <begin position="547"/>
        <end position="599"/>
    </location>
</feature>
<organism evidence="8 9">
    <name type="scientific">Paenibacillus septentrionalis</name>
    <dbReference type="NCBI Taxonomy" id="429342"/>
    <lineage>
        <taxon>Bacteria</taxon>
        <taxon>Bacillati</taxon>
        <taxon>Bacillota</taxon>
        <taxon>Bacilli</taxon>
        <taxon>Bacillales</taxon>
        <taxon>Paenibacillaceae</taxon>
        <taxon>Paenibacillus</taxon>
    </lineage>
</organism>
<sequence>MQPLQKNFPFEAVSQAVIDQMDSMYVIAHSKLSLTKLDMNGKVVYELDSSLKQGQQNTYMYNDLAVDEHGNAYVIVTVLDEFGLKVVREHILKISSDGKSRQMLYTDNIPNTETHMRVGKLQRLHIEQNQLYFYKKQPQNNSAILMSIDLVQDSLLKPPTEVHSVLLPPNQYLKEIIGTPSSHIYYSTKQGHLFSEEHDNDLQLYPEKDVVTTHFPVELSLYENELYYVDNQVETIYSVNKQMQTKLRLDVASITQPLESKAEWWGLIDYSITPQGKFVLTSEEMIVVSDANGKIEKVLEGYHYSIGQVIKQLMYVLLVLITIGLMVLFLRMVYKDVMKGRLSLVAKQLLIVLPVIAVCMAWLTHSINASVAQQLREQTVRQLSILATNGQYLIDGDLLEDLNSPADYRSSSFTQLKNRLNGLFTTSGDNRGGLYNTIYRYVDGELYILMDDDDGVTMYQPFETNESNMRVLEKGEVVVEEWTDASGSWVYAIGPIYNSKQEIVGIYETGQAIVALDIKIAQLRDHVIEIVCWISIALSAVIALMTVYFLSSIGKLRKTVNLIASGEWNVKVDIHTKDEVEELGQRFNMMTTAIKTYISEVTKLNGAYLRFVPQQFLKLLGKEKMTDIQLGDQQNRYMTILVCHVRNFDELSQDMTTDENFTFINQFLNQFGPIIRENNGFISRYLGPGMLTMFPRKTSNALEAARQIRAQLLSYNQDREQRGLVPIDIGISIHAGEVMLGIIGEEKRIEGSVISNHVNLAIDLERLSQTLGVSVLVTSQVVEGITPLERERFRHLGEVELTSQRHSIQLYDWFETDSPSLKQQKTKDKAMFEAAVEAFRQGKYEAAREGFVQIMKANRNDLIAKYYFFKCDEFLHSGLIIEQEAKLKF</sequence>
<evidence type="ECO:0000256" key="4">
    <source>
        <dbReference type="ARBA" id="ARBA00023136"/>
    </source>
</evidence>
<keyword evidence="4 5" id="KW-0472">Membrane</keyword>
<keyword evidence="5" id="KW-0812">Transmembrane</keyword>
<feature type="transmembrane region" description="Helical" evidence="5">
    <location>
        <begin position="344"/>
        <end position="363"/>
    </location>
</feature>
<dbReference type="CDD" id="cd06225">
    <property type="entry name" value="HAMP"/>
    <property type="match status" value="1"/>
</dbReference>
<evidence type="ECO:0000313" key="9">
    <source>
        <dbReference type="Proteomes" id="UP001596233"/>
    </source>
</evidence>
<protein>
    <submittedName>
        <fullName evidence="8">HAMP domain-containing protein</fullName>
    </submittedName>
</protein>
<dbReference type="SUPFAM" id="SSF158472">
    <property type="entry name" value="HAMP domain-like"/>
    <property type="match status" value="1"/>
</dbReference>
<comment type="subcellular location">
    <subcellularLocation>
        <location evidence="1">Cell membrane</location>
    </subcellularLocation>
</comment>
<dbReference type="Pfam" id="PF00672">
    <property type="entry name" value="HAMP"/>
    <property type="match status" value="1"/>
</dbReference>
<evidence type="ECO:0000256" key="3">
    <source>
        <dbReference type="ARBA" id="ARBA00022475"/>
    </source>
</evidence>
<evidence type="ECO:0000259" key="6">
    <source>
        <dbReference type="PROSITE" id="PS50125"/>
    </source>
</evidence>
<dbReference type="SUPFAM" id="SSF55073">
    <property type="entry name" value="Nucleotide cyclase"/>
    <property type="match status" value="1"/>
</dbReference>
<evidence type="ECO:0000256" key="1">
    <source>
        <dbReference type="ARBA" id="ARBA00004236"/>
    </source>
</evidence>
<dbReference type="PROSITE" id="PS50125">
    <property type="entry name" value="GUANYLATE_CYCLASE_2"/>
    <property type="match status" value="1"/>
</dbReference>
<dbReference type="EMBL" id="JBHSTE010000006">
    <property type="protein sequence ID" value="MFC6334435.1"/>
    <property type="molecule type" value="Genomic_DNA"/>
</dbReference>
<gene>
    <name evidence="8" type="ORF">ACFP56_17545</name>
</gene>
<accession>A0ABW1VAB4</accession>
<feature type="domain" description="Guanylate cyclase" evidence="6">
    <location>
        <begin position="639"/>
        <end position="765"/>
    </location>
</feature>
<dbReference type="Pfam" id="PF00211">
    <property type="entry name" value="Guanylate_cyc"/>
    <property type="match status" value="1"/>
</dbReference>
<reference evidence="9" key="1">
    <citation type="journal article" date="2019" name="Int. J. Syst. Evol. Microbiol.">
        <title>The Global Catalogue of Microorganisms (GCM) 10K type strain sequencing project: providing services to taxonomists for standard genome sequencing and annotation.</title>
        <authorList>
            <consortium name="The Broad Institute Genomics Platform"/>
            <consortium name="The Broad Institute Genome Sequencing Center for Infectious Disease"/>
            <person name="Wu L."/>
            <person name="Ma J."/>
        </authorList>
    </citation>
    <scope>NUCLEOTIDE SEQUENCE [LARGE SCALE GENOMIC DNA]</scope>
    <source>
        <strain evidence="9">PCU 280</strain>
    </source>
</reference>
<dbReference type="PROSITE" id="PS50885">
    <property type="entry name" value="HAMP"/>
    <property type="match status" value="1"/>
</dbReference>
<dbReference type="InterPro" id="IPR029787">
    <property type="entry name" value="Nucleotide_cyclase"/>
</dbReference>
<evidence type="ECO:0000313" key="8">
    <source>
        <dbReference type="EMBL" id="MFC6334435.1"/>
    </source>
</evidence>
<dbReference type="PANTHER" id="PTHR43081">
    <property type="entry name" value="ADENYLATE CYCLASE, TERMINAL-DIFFERENTIATION SPECIFIC-RELATED"/>
    <property type="match status" value="1"/>
</dbReference>
<dbReference type="Proteomes" id="UP001596233">
    <property type="component" value="Unassembled WGS sequence"/>
</dbReference>
<feature type="transmembrane region" description="Helical" evidence="5">
    <location>
        <begin position="313"/>
        <end position="332"/>
    </location>
</feature>
<dbReference type="Gene3D" id="3.30.70.1230">
    <property type="entry name" value="Nucleotide cyclase"/>
    <property type="match status" value="1"/>
</dbReference>